<dbReference type="GO" id="GO:1904855">
    <property type="term" value="F:proteasome regulatory particle binding"/>
    <property type="evidence" value="ECO:0007669"/>
    <property type="project" value="EnsemblFungi"/>
</dbReference>
<dbReference type="EMBL" id="HE650822">
    <property type="protein sequence ID" value="CCF56722.1"/>
    <property type="molecule type" value="Genomic_DNA"/>
</dbReference>
<dbReference type="InParanoid" id="H2AQS2"/>
<dbReference type="InterPro" id="IPR036770">
    <property type="entry name" value="Ankyrin_rpt-contain_sf"/>
</dbReference>
<dbReference type="GO" id="GO:0005829">
    <property type="term" value="C:cytosol"/>
    <property type="evidence" value="ECO:0007669"/>
    <property type="project" value="EnsemblFungi"/>
</dbReference>
<feature type="repeat" description="ANK" evidence="3">
    <location>
        <begin position="38"/>
        <end position="70"/>
    </location>
</feature>
<dbReference type="InterPro" id="IPR002110">
    <property type="entry name" value="Ankyrin_rpt"/>
</dbReference>
<feature type="repeat" description="ANK" evidence="3">
    <location>
        <begin position="109"/>
        <end position="141"/>
    </location>
</feature>
<dbReference type="PANTHER" id="PTHR24198:SF165">
    <property type="entry name" value="ANKYRIN REPEAT-CONTAINING PROTEIN-RELATED"/>
    <property type="match status" value="1"/>
</dbReference>
<reference evidence="4 5" key="1">
    <citation type="journal article" date="2011" name="Proc. Natl. Acad. Sci. U.S.A.">
        <title>Evolutionary erosion of yeast sex chromosomes by mating-type switching accidents.</title>
        <authorList>
            <person name="Gordon J.L."/>
            <person name="Armisen D."/>
            <person name="Proux-Wera E."/>
            <person name="Oheigeartaigh S.S."/>
            <person name="Byrne K.P."/>
            <person name="Wolfe K.H."/>
        </authorList>
    </citation>
    <scope>NUCLEOTIDE SEQUENCE [LARGE SCALE GENOMIC DNA]</scope>
    <source>
        <strain evidence="5">ATCC 22294 / BCRC 22015 / CBS 2517 / CECT 1963 / NBRC 1671 / NRRL Y-8276</strain>
    </source>
</reference>
<dbReference type="AlphaFoldDB" id="H2AQS2"/>
<dbReference type="KEGG" id="kaf:KAFR_0B04260"/>
<evidence type="ECO:0000313" key="4">
    <source>
        <dbReference type="EMBL" id="CCF56722.1"/>
    </source>
</evidence>
<dbReference type="Pfam" id="PF12796">
    <property type="entry name" value="Ank_2"/>
    <property type="match status" value="2"/>
</dbReference>
<accession>H2AQS2</accession>
<dbReference type="eggNOG" id="KOG4412">
    <property type="taxonomic scope" value="Eukaryota"/>
</dbReference>
<keyword evidence="5" id="KW-1185">Reference proteome</keyword>
<dbReference type="STRING" id="1071382.H2AQS2"/>
<dbReference type="SMART" id="SM00248">
    <property type="entry name" value="ANK"/>
    <property type="match status" value="6"/>
</dbReference>
<dbReference type="GO" id="GO:0044183">
    <property type="term" value="F:protein folding chaperone"/>
    <property type="evidence" value="ECO:0007669"/>
    <property type="project" value="EnsemblFungi"/>
</dbReference>
<feature type="repeat" description="ANK" evidence="3">
    <location>
        <begin position="175"/>
        <end position="208"/>
    </location>
</feature>
<dbReference type="PANTHER" id="PTHR24198">
    <property type="entry name" value="ANKYRIN REPEAT AND PROTEIN KINASE DOMAIN-CONTAINING PROTEIN"/>
    <property type="match status" value="1"/>
</dbReference>
<feature type="repeat" description="ANK" evidence="3">
    <location>
        <begin position="142"/>
        <end position="174"/>
    </location>
</feature>
<dbReference type="Pfam" id="PF00023">
    <property type="entry name" value="Ank"/>
    <property type="match status" value="1"/>
</dbReference>
<dbReference type="PROSITE" id="PS50297">
    <property type="entry name" value="ANK_REP_REGION"/>
    <property type="match status" value="2"/>
</dbReference>
<organism evidence="4 5">
    <name type="scientific">Kazachstania africana (strain ATCC 22294 / BCRC 22015 / CBS 2517 / CECT 1963 / NBRC 1671 / NRRL Y-8276)</name>
    <name type="common">Yeast</name>
    <name type="synonym">Kluyveromyces africanus</name>
    <dbReference type="NCBI Taxonomy" id="1071382"/>
    <lineage>
        <taxon>Eukaryota</taxon>
        <taxon>Fungi</taxon>
        <taxon>Dikarya</taxon>
        <taxon>Ascomycota</taxon>
        <taxon>Saccharomycotina</taxon>
        <taxon>Saccharomycetes</taxon>
        <taxon>Saccharomycetales</taxon>
        <taxon>Saccharomycetaceae</taxon>
        <taxon>Kazachstania</taxon>
    </lineage>
</organism>
<dbReference type="GO" id="GO:0005634">
    <property type="term" value="C:nucleus"/>
    <property type="evidence" value="ECO:0007669"/>
    <property type="project" value="EnsemblFungi"/>
</dbReference>
<dbReference type="Proteomes" id="UP000005220">
    <property type="component" value="Chromosome 2"/>
</dbReference>
<protein>
    <submittedName>
        <fullName evidence="4">Uncharacterized protein</fullName>
    </submittedName>
</protein>
<dbReference type="OrthoDB" id="539213at2759"/>
<evidence type="ECO:0000313" key="5">
    <source>
        <dbReference type="Proteomes" id="UP000005220"/>
    </source>
</evidence>
<dbReference type="PRINTS" id="PR01415">
    <property type="entry name" value="ANKYRIN"/>
</dbReference>
<keyword evidence="2 3" id="KW-0040">ANK repeat</keyword>
<evidence type="ECO:0000256" key="1">
    <source>
        <dbReference type="ARBA" id="ARBA00022737"/>
    </source>
</evidence>
<proteinExistence type="predicted"/>
<dbReference type="GeneID" id="13883261"/>
<gene>
    <name evidence="4" type="primary">KAFR0B04260</name>
    <name evidence="4" type="ORF">KAFR_0B04260</name>
</gene>
<evidence type="ECO:0000256" key="2">
    <source>
        <dbReference type="ARBA" id="ARBA00023043"/>
    </source>
</evidence>
<dbReference type="GO" id="GO:0070682">
    <property type="term" value="P:proteasome regulatory particle assembly"/>
    <property type="evidence" value="ECO:0007669"/>
    <property type="project" value="EnsemblFungi"/>
</dbReference>
<dbReference type="HOGENOM" id="CLU_000134_18_2_1"/>
<evidence type="ECO:0000256" key="3">
    <source>
        <dbReference type="PROSITE-ProRule" id="PRU00023"/>
    </source>
</evidence>
<keyword evidence="1" id="KW-0677">Repeat</keyword>
<dbReference type="FunCoup" id="H2AQS2">
    <property type="interactions" value="203"/>
</dbReference>
<sequence>MSDFPLHQACINNDLHMVQELIENSENIKRDLTEKDIDGRTPLHWATSFQYSEIIQLLLNNMKAIDLDNLKDDAGWTVFHIACSIGNLSIVEALYNRDIKPDLNLATSQGVTPLHLAVAKKYNDVVKFLIDNGASVRIKDKKGQIALHRAAAVGSMKLVETLCQKNSPINWADSNGWTPLFHALAEGHADIAVGLVNQMGADATIEDSNGLKAVDVSVNDNVKQYFLKNI</sequence>
<dbReference type="PROSITE" id="PS50088">
    <property type="entry name" value="ANK_REPEAT"/>
    <property type="match status" value="4"/>
</dbReference>
<name>H2AQS2_KAZAF</name>
<dbReference type="RefSeq" id="XP_003955857.1">
    <property type="nucleotide sequence ID" value="XM_003955808.1"/>
</dbReference>
<dbReference type="Gene3D" id="1.25.40.20">
    <property type="entry name" value="Ankyrin repeat-containing domain"/>
    <property type="match status" value="1"/>
</dbReference>
<dbReference type="SUPFAM" id="SSF48403">
    <property type="entry name" value="Ankyrin repeat"/>
    <property type="match status" value="1"/>
</dbReference>